<proteinExistence type="predicted"/>
<dbReference type="GO" id="GO:0099402">
    <property type="term" value="P:plant organ development"/>
    <property type="evidence" value="ECO:0007669"/>
    <property type="project" value="UniProtKB-ARBA"/>
</dbReference>
<gene>
    <name evidence="3" type="ORF">ZIOFF_057041</name>
</gene>
<dbReference type="PANTHER" id="PTHR47926">
    <property type="entry name" value="PENTATRICOPEPTIDE REPEAT-CONTAINING PROTEIN"/>
    <property type="match status" value="1"/>
</dbReference>
<evidence type="ECO:0000313" key="4">
    <source>
        <dbReference type="Proteomes" id="UP000734854"/>
    </source>
</evidence>
<evidence type="ECO:0008006" key="5">
    <source>
        <dbReference type="Google" id="ProtNLM"/>
    </source>
</evidence>
<sequence>MGRVRTKTVMKFSRRYYSRIASSFPNVFLYSALISAYASRPDPDSPAALRLFAAMLRGAPAPTIPIHDFAVVRSAPLDSYSRFSDTNAARCLFDEMPQRNVVSWTALLTGYMRTGQMGKALFMFEEMAERDVPAWNAVIYGRTQNGLFLEALSFFSRMVADRTLPNKTTASCLFSAYAHLGMLWLGKSLHGHAFKNSMGDSPGVCNAVIDMYGKWTRGSHKSLAIETLREMEQEGPQPDQVTFIGLLNACTHAGLVDEGLDYFNSMTRDYTIDPEIEHYGCVIDLLSRASRFDVAMVIVRDIRIEPDEVVWGSLLNGARVHGAKD</sequence>
<dbReference type="InterPro" id="IPR046960">
    <property type="entry name" value="PPR_At4g14850-like_plant"/>
</dbReference>
<organism evidence="3 4">
    <name type="scientific">Zingiber officinale</name>
    <name type="common">Ginger</name>
    <name type="synonym">Amomum zingiber</name>
    <dbReference type="NCBI Taxonomy" id="94328"/>
    <lineage>
        <taxon>Eukaryota</taxon>
        <taxon>Viridiplantae</taxon>
        <taxon>Streptophyta</taxon>
        <taxon>Embryophyta</taxon>
        <taxon>Tracheophyta</taxon>
        <taxon>Spermatophyta</taxon>
        <taxon>Magnoliopsida</taxon>
        <taxon>Liliopsida</taxon>
        <taxon>Zingiberales</taxon>
        <taxon>Zingiberaceae</taxon>
        <taxon>Zingiber</taxon>
    </lineage>
</organism>
<dbReference type="GO" id="GO:0003723">
    <property type="term" value="F:RNA binding"/>
    <property type="evidence" value="ECO:0007669"/>
    <property type="project" value="InterPro"/>
</dbReference>
<dbReference type="Pfam" id="PF13041">
    <property type="entry name" value="PPR_2"/>
    <property type="match status" value="1"/>
</dbReference>
<accession>A0A8J5KFS1</accession>
<dbReference type="FunFam" id="1.25.40.10:FF:000158">
    <property type="entry name" value="pentatricopeptide repeat-containing protein At2g33680"/>
    <property type="match status" value="1"/>
</dbReference>
<dbReference type="Pfam" id="PF01535">
    <property type="entry name" value="PPR"/>
    <property type="match status" value="2"/>
</dbReference>
<dbReference type="Gene3D" id="1.25.40.10">
    <property type="entry name" value="Tetratricopeptide repeat domain"/>
    <property type="match status" value="2"/>
</dbReference>
<dbReference type="GO" id="GO:0009451">
    <property type="term" value="P:RNA modification"/>
    <property type="evidence" value="ECO:0007669"/>
    <property type="project" value="InterPro"/>
</dbReference>
<evidence type="ECO:0000256" key="2">
    <source>
        <dbReference type="PROSITE-ProRule" id="PRU00708"/>
    </source>
</evidence>
<protein>
    <recommendedName>
        <fullName evidence="5">Pentatricopeptide repeat-containing protein</fullName>
    </recommendedName>
</protein>
<dbReference type="InterPro" id="IPR002885">
    <property type="entry name" value="PPR_rpt"/>
</dbReference>
<evidence type="ECO:0000313" key="3">
    <source>
        <dbReference type="EMBL" id="KAG6488282.1"/>
    </source>
</evidence>
<dbReference type="AlphaFoldDB" id="A0A8J5KFS1"/>
<dbReference type="PROSITE" id="PS51375">
    <property type="entry name" value="PPR"/>
    <property type="match status" value="1"/>
</dbReference>
<dbReference type="Proteomes" id="UP000734854">
    <property type="component" value="Unassembled WGS sequence"/>
</dbReference>
<dbReference type="InterPro" id="IPR011990">
    <property type="entry name" value="TPR-like_helical_dom_sf"/>
</dbReference>
<name>A0A8J5KFS1_ZINOF</name>
<comment type="caution">
    <text evidence="3">The sequence shown here is derived from an EMBL/GenBank/DDBJ whole genome shotgun (WGS) entry which is preliminary data.</text>
</comment>
<keyword evidence="1" id="KW-0677">Repeat</keyword>
<feature type="repeat" description="PPR" evidence="2">
    <location>
        <begin position="100"/>
        <end position="134"/>
    </location>
</feature>
<reference evidence="3 4" key="1">
    <citation type="submission" date="2020-08" db="EMBL/GenBank/DDBJ databases">
        <title>Plant Genome Project.</title>
        <authorList>
            <person name="Zhang R.-G."/>
        </authorList>
    </citation>
    <scope>NUCLEOTIDE SEQUENCE [LARGE SCALE GENOMIC DNA]</scope>
    <source>
        <tissue evidence="3">Rhizome</tissue>
    </source>
</reference>
<dbReference type="EMBL" id="JACMSC010000015">
    <property type="protein sequence ID" value="KAG6488282.1"/>
    <property type="molecule type" value="Genomic_DNA"/>
</dbReference>
<dbReference type="NCBIfam" id="TIGR00756">
    <property type="entry name" value="PPR"/>
    <property type="match status" value="3"/>
</dbReference>
<dbReference type="PANTHER" id="PTHR47926:SF453">
    <property type="entry name" value="PENTATRICOPEPTIDE REPEAT (PPR) SUPERFAMILY PROTEIN"/>
    <property type="match status" value="1"/>
</dbReference>
<keyword evidence="4" id="KW-1185">Reference proteome</keyword>
<evidence type="ECO:0000256" key="1">
    <source>
        <dbReference type="ARBA" id="ARBA00022737"/>
    </source>
</evidence>